<proteinExistence type="predicted"/>
<protein>
    <submittedName>
        <fullName evidence="1">Uncharacterized protein</fullName>
    </submittedName>
</protein>
<accession>A0A0C2Y658</accession>
<organism evidence="1 2">
    <name type="scientific">Hebeloma cylindrosporum</name>
    <dbReference type="NCBI Taxonomy" id="76867"/>
    <lineage>
        <taxon>Eukaryota</taxon>
        <taxon>Fungi</taxon>
        <taxon>Dikarya</taxon>
        <taxon>Basidiomycota</taxon>
        <taxon>Agaricomycotina</taxon>
        <taxon>Agaricomycetes</taxon>
        <taxon>Agaricomycetidae</taxon>
        <taxon>Agaricales</taxon>
        <taxon>Agaricineae</taxon>
        <taxon>Hymenogastraceae</taxon>
        <taxon>Hebeloma</taxon>
    </lineage>
</organism>
<dbReference type="EMBL" id="KN831804">
    <property type="protein sequence ID" value="KIM36532.1"/>
    <property type="molecule type" value="Genomic_DNA"/>
</dbReference>
<gene>
    <name evidence="1" type="ORF">M413DRAFT_449076</name>
</gene>
<feature type="non-terminal residue" evidence="1">
    <location>
        <position position="75"/>
    </location>
</feature>
<reference evidence="1 2" key="1">
    <citation type="submission" date="2014-04" db="EMBL/GenBank/DDBJ databases">
        <authorList>
            <consortium name="DOE Joint Genome Institute"/>
            <person name="Kuo A."/>
            <person name="Gay G."/>
            <person name="Dore J."/>
            <person name="Kohler A."/>
            <person name="Nagy L.G."/>
            <person name="Floudas D."/>
            <person name="Copeland A."/>
            <person name="Barry K.W."/>
            <person name="Cichocki N."/>
            <person name="Veneault-Fourrey C."/>
            <person name="LaButti K."/>
            <person name="Lindquist E.A."/>
            <person name="Lipzen A."/>
            <person name="Lundell T."/>
            <person name="Morin E."/>
            <person name="Murat C."/>
            <person name="Sun H."/>
            <person name="Tunlid A."/>
            <person name="Henrissat B."/>
            <person name="Grigoriev I.V."/>
            <person name="Hibbett D.S."/>
            <person name="Martin F."/>
            <person name="Nordberg H.P."/>
            <person name="Cantor M.N."/>
            <person name="Hua S.X."/>
        </authorList>
    </citation>
    <scope>NUCLEOTIDE SEQUENCE [LARGE SCALE GENOMIC DNA]</scope>
    <source>
        <strain evidence="2">h7</strain>
    </source>
</reference>
<reference evidence="2" key="2">
    <citation type="submission" date="2015-01" db="EMBL/GenBank/DDBJ databases">
        <title>Evolutionary Origins and Diversification of the Mycorrhizal Mutualists.</title>
        <authorList>
            <consortium name="DOE Joint Genome Institute"/>
            <consortium name="Mycorrhizal Genomics Consortium"/>
            <person name="Kohler A."/>
            <person name="Kuo A."/>
            <person name="Nagy L.G."/>
            <person name="Floudas D."/>
            <person name="Copeland A."/>
            <person name="Barry K.W."/>
            <person name="Cichocki N."/>
            <person name="Veneault-Fourrey C."/>
            <person name="LaButti K."/>
            <person name="Lindquist E.A."/>
            <person name="Lipzen A."/>
            <person name="Lundell T."/>
            <person name="Morin E."/>
            <person name="Murat C."/>
            <person name="Riley R."/>
            <person name="Ohm R."/>
            <person name="Sun H."/>
            <person name="Tunlid A."/>
            <person name="Henrissat B."/>
            <person name="Grigoriev I.V."/>
            <person name="Hibbett D.S."/>
            <person name="Martin F."/>
        </authorList>
    </citation>
    <scope>NUCLEOTIDE SEQUENCE [LARGE SCALE GENOMIC DNA]</scope>
    <source>
        <strain evidence="2">h7</strain>
    </source>
</reference>
<sequence length="75" mass="8742">MTFVVRFKRRNIAAKQLRTMRDKRKYIPAVHLGDPLAGLAASVRYKWGSVSKKFPFVTFRHSERTAGDFLKIARF</sequence>
<name>A0A0C2Y658_HEBCY</name>
<keyword evidence="2" id="KW-1185">Reference proteome</keyword>
<dbReference type="AlphaFoldDB" id="A0A0C2Y658"/>
<evidence type="ECO:0000313" key="2">
    <source>
        <dbReference type="Proteomes" id="UP000053424"/>
    </source>
</evidence>
<dbReference type="Proteomes" id="UP000053424">
    <property type="component" value="Unassembled WGS sequence"/>
</dbReference>
<dbReference type="HOGENOM" id="CLU_2671338_0_0_1"/>
<evidence type="ECO:0000313" key="1">
    <source>
        <dbReference type="EMBL" id="KIM36532.1"/>
    </source>
</evidence>